<proteinExistence type="inferred from homology"/>
<dbReference type="InterPro" id="IPR007085">
    <property type="entry name" value="DNA/pantothenate-metab_flavo_C"/>
</dbReference>
<feature type="region of interest" description="Phosphopantothenoylcysteine decarboxylase" evidence="3">
    <location>
        <begin position="1"/>
        <end position="183"/>
    </location>
</feature>
<feature type="region of interest" description="Phosphopantothenate--cysteine ligase" evidence="3">
    <location>
        <begin position="184"/>
        <end position="388"/>
    </location>
</feature>
<comment type="catalytic activity">
    <reaction evidence="3 4">
        <text>(R)-4'-phosphopantothenate + L-cysteine + CTP = N-[(R)-4-phosphopantothenoyl]-L-cysteine + CMP + diphosphate + H(+)</text>
        <dbReference type="Rhea" id="RHEA:19397"/>
        <dbReference type="ChEBI" id="CHEBI:10986"/>
        <dbReference type="ChEBI" id="CHEBI:15378"/>
        <dbReference type="ChEBI" id="CHEBI:33019"/>
        <dbReference type="ChEBI" id="CHEBI:35235"/>
        <dbReference type="ChEBI" id="CHEBI:37563"/>
        <dbReference type="ChEBI" id="CHEBI:59458"/>
        <dbReference type="ChEBI" id="CHEBI:60377"/>
        <dbReference type="EC" id="6.3.2.5"/>
    </reaction>
</comment>
<dbReference type="Gene3D" id="3.40.50.1950">
    <property type="entry name" value="Flavin prenyltransferase-like"/>
    <property type="match status" value="1"/>
</dbReference>
<dbReference type="GO" id="GO:0004633">
    <property type="term" value="F:phosphopantothenoylcysteine decarboxylase activity"/>
    <property type="evidence" value="ECO:0007669"/>
    <property type="project" value="UniProtKB-UniRule"/>
</dbReference>
<evidence type="ECO:0000259" key="6">
    <source>
        <dbReference type="Pfam" id="PF04127"/>
    </source>
</evidence>
<dbReference type="UniPathway" id="UPA00241">
    <property type="reaction ID" value="UER00353"/>
</dbReference>
<keyword evidence="3" id="KW-0511">Multifunctional enzyme</keyword>
<dbReference type="HAMAP" id="MF_02225">
    <property type="entry name" value="CoaBC"/>
    <property type="match status" value="1"/>
</dbReference>
<comment type="cofactor">
    <cofactor evidence="3">
        <name>FMN</name>
        <dbReference type="ChEBI" id="CHEBI:58210"/>
    </cofactor>
    <text evidence="3">Binds 1 FMN per subunit.</text>
</comment>
<keyword evidence="1 3" id="KW-0210">Decarboxylase</keyword>
<dbReference type="InterPro" id="IPR036551">
    <property type="entry name" value="Flavin_trans-like"/>
</dbReference>
<accession>A0A7C5HMY2</accession>
<dbReference type="GO" id="GO:0010181">
    <property type="term" value="F:FMN binding"/>
    <property type="evidence" value="ECO:0007669"/>
    <property type="project" value="UniProtKB-UniRule"/>
</dbReference>
<dbReference type="InterPro" id="IPR035929">
    <property type="entry name" value="CoaB-like_sf"/>
</dbReference>
<dbReference type="EC" id="6.3.2.5" evidence="3"/>
<comment type="function">
    <text evidence="4">Catalyzes two steps in the biosynthesis of coenzyme A. In the first step cysteine is conjugated to 4'-phosphopantothenate to form 4-phosphopantothenoylcysteine, in the latter compound is decarboxylated to form 4'-phosphopantotheine.</text>
</comment>
<comment type="catalytic activity">
    <reaction evidence="3 4">
        <text>N-[(R)-4-phosphopantothenoyl]-L-cysteine + H(+) = (R)-4'-phosphopantetheine + CO2</text>
        <dbReference type="Rhea" id="RHEA:16793"/>
        <dbReference type="ChEBI" id="CHEBI:15378"/>
        <dbReference type="ChEBI" id="CHEBI:16526"/>
        <dbReference type="ChEBI" id="CHEBI:59458"/>
        <dbReference type="ChEBI" id="CHEBI:61723"/>
        <dbReference type="EC" id="4.1.1.36"/>
    </reaction>
</comment>
<comment type="pathway">
    <text evidence="3 4">Cofactor biosynthesis; coenzyme A biosynthesis; CoA from (R)-pantothenate: step 3/5.</text>
</comment>
<dbReference type="GO" id="GO:0004632">
    <property type="term" value="F:phosphopantothenate--cysteine ligase activity"/>
    <property type="evidence" value="ECO:0007669"/>
    <property type="project" value="UniProtKB-UniRule"/>
</dbReference>
<evidence type="ECO:0000313" key="7">
    <source>
        <dbReference type="EMBL" id="HHE04595.1"/>
    </source>
</evidence>
<dbReference type="EMBL" id="DRTB01000058">
    <property type="protein sequence ID" value="HHE04595.1"/>
    <property type="molecule type" value="Genomic_DNA"/>
</dbReference>
<organism evidence="7">
    <name type="scientific">candidate division WOR-3 bacterium</name>
    <dbReference type="NCBI Taxonomy" id="2052148"/>
    <lineage>
        <taxon>Bacteria</taxon>
        <taxon>Bacteria division WOR-3</taxon>
    </lineage>
</organism>
<comment type="caution">
    <text evidence="3">Lacks conserved residue(s) required for the propagation of feature annotation.</text>
</comment>
<dbReference type="AlphaFoldDB" id="A0A7C5HMY2"/>
<comment type="caution">
    <text evidence="7">The sequence shown here is derived from an EMBL/GenBank/DDBJ whole genome shotgun (WGS) entry which is preliminary data.</text>
</comment>
<feature type="binding site" evidence="3">
    <location>
        <position position="279"/>
    </location>
    <ligand>
        <name>CTP</name>
        <dbReference type="ChEBI" id="CHEBI:37563"/>
    </ligand>
</feature>
<feature type="binding site" evidence="3">
    <location>
        <position position="327"/>
    </location>
    <ligand>
        <name>CTP</name>
        <dbReference type="ChEBI" id="CHEBI:37563"/>
    </ligand>
</feature>
<feature type="binding site" evidence="3">
    <location>
        <position position="269"/>
    </location>
    <ligand>
        <name>CTP</name>
        <dbReference type="ChEBI" id="CHEBI:37563"/>
    </ligand>
</feature>
<keyword evidence="3 4" id="KW-0285">Flavoprotein</keyword>
<dbReference type="Gene3D" id="3.40.50.10300">
    <property type="entry name" value="CoaB-like"/>
    <property type="match status" value="1"/>
</dbReference>
<evidence type="ECO:0000256" key="2">
    <source>
        <dbReference type="ARBA" id="ARBA00023239"/>
    </source>
</evidence>
<comment type="cofactor">
    <cofactor evidence="3">
        <name>Mg(2+)</name>
        <dbReference type="ChEBI" id="CHEBI:18420"/>
    </cofactor>
</comment>
<dbReference type="SUPFAM" id="SSF102645">
    <property type="entry name" value="CoaB-like"/>
    <property type="match status" value="1"/>
</dbReference>
<dbReference type="Proteomes" id="UP000886110">
    <property type="component" value="Unassembled WGS sequence"/>
</dbReference>
<dbReference type="NCBIfam" id="TIGR00521">
    <property type="entry name" value="coaBC_dfp"/>
    <property type="match status" value="1"/>
</dbReference>
<sequence length="388" mass="42749">MKKIILGVSGSISAYKAAEILREFQKKGWSVKVVMTENATEFISPITFLALSGEKVIVDQFKDLEYGLEHIRLCDEAEALLVAPATANIIAKFAHGIADDFLSSLYLACKKPVFVAPAMNEGMLLHPATQRNLEILKKDGVHIIEPEEGYLACEEHGKGRLTEPAKIVFEVLSALGKEMKGLKVLVTAGATREFMDSVRFISNPSSGKQGIAIAEEAAYMGADVTLLLSSSSKEKTLVKTERFETLEDLRAGIKKHDFDILFMAAAVGDFRPSRRYEGKIRRGKNITLELESTPDLLREIAPNKKSGQIIVAFAAETDDLLEKGKKKLFEKGADLIFVNPVGRGRGFESDTNQGYLIFRDGNIKELPESSKRDIARKIIEATISIVRG</sequence>
<evidence type="ECO:0000256" key="1">
    <source>
        <dbReference type="ARBA" id="ARBA00022793"/>
    </source>
</evidence>
<comment type="pathway">
    <text evidence="3 4">Cofactor biosynthesis; coenzyme A biosynthesis; CoA from (R)-pantothenate: step 2/5.</text>
</comment>
<keyword evidence="3" id="KW-0460">Magnesium</keyword>
<comment type="similarity">
    <text evidence="3 4">In the N-terminal section; belongs to the HFCD (homo-oligomeric flavin containing Cys decarboxylase) superfamily.</text>
</comment>
<dbReference type="GO" id="GO:0015937">
    <property type="term" value="P:coenzyme A biosynthetic process"/>
    <property type="evidence" value="ECO:0007669"/>
    <property type="project" value="UniProtKB-UniRule"/>
</dbReference>
<dbReference type="InterPro" id="IPR003382">
    <property type="entry name" value="Flavoprotein"/>
</dbReference>
<gene>
    <name evidence="3 7" type="primary">coaBC</name>
    <name evidence="7" type="ORF">ENL19_00870</name>
</gene>
<feature type="domain" description="Flavoprotein" evidence="5">
    <location>
        <begin position="2"/>
        <end position="174"/>
    </location>
</feature>
<dbReference type="PANTHER" id="PTHR14359">
    <property type="entry name" value="HOMO-OLIGOMERIC FLAVIN CONTAINING CYS DECARBOXYLASE FAMILY"/>
    <property type="match status" value="1"/>
</dbReference>
<keyword evidence="3" id="KW-0479">Metal-binding</keyword>
<evidence type="ECO:0000259" key="5">
    <source>
        <dbReference type="Pfam" id="PF02441"/>
    </source>
</evidence>
<evidence type="ECO:0000256" key="3">
    <source>
        <dbReference type="HAMAP-Rule" id="MF_02225"/>
    </source>
</evidence>
<feature type="domain" description="DNA/pantothenate metabolism flavoprotein C-terminal" evidence="6">
    <location>
        <begin position="179"/>
        <end position="382"/>
    </location>
</feature>
<dbReference type="EC" id="4.1.1.36" evidence="3"/>
<protein>
    <recommendedName>
        <fullName evidence="3">Coenzyme A biosynthesis bifunctional protein CoaBC</fullName>
    </recommendedName>
    <alternativeName>
        <fullName evidence="3">DNA/pantothenate metabolism flavoprotein</fullName>
    </alternativeName>
    <alternativeName>
        <fullName evidence="3">Phosphopantothenoylcysteine synthetase/decarboxylase</fullName>
        <shortName evidence="3">PPCS-PPCDC</shortName>
    </alternativeName>
    <domain>
        <recommendedName>
            <fullName evidence="3">Phosphopantothenoylcysteine decarboxylase</fullName>
            <shortName evidence="3">PPC decarboxylase</shortName>
            <shortName evidence="3">PPC-DC</shortName>
            <ecNumber evidence="3">4.1.1.36</ecNumber>
        </recommendedName>
        <alternativeName>
            <fullName evidence="3">CoaC</fullName>
        </alternativeName>
    </domain>
    <domain>
        <recommendedName>
            <fullName evidence="3">Phosphopantothenate--cysteine ligase</fullName>
            <ecNumber evidence="3">6.3.2.5</ecNumber>
        </recommendedName>
        <alternativeName>
            <fullName evidence="3">CoaB</fullName>
        </alternativeName>
        <alternativeName>
            <fullName evidence="3">Phosphopantothenoylcysteine synthetase</fullName>
            <shortName evidence="3">PPC synthetase</shortName>
            <shortName evidence="3">PPC-S</shortName>
        </alternativeName>
    </domain>
</protein>
<reference evidence="7" key="1">
    <citation type="journal article" date="2020" name="mSystems">
        <title>Genome- and Community-Level Interaction Insights into Carbon Utilization and Element Cycling Functions of Hydrothermarchaeota in Hydrothermal Sediment.</title>
        <authorList>
            <person name="Zhou Z."/>
            <person name="Liu Y."/>
            <person name="Xu W."/>
            <person name="Pan J."/>
            <person name="Luo Z.H."/>
            <person name="Li M."/>
        </authorList>
    </citation>
    <scope>NUCLEOTIDE SEQUENCE [LARGE SCALE GENOMIC DNA]</scope>
    <source>
        <strain evidence="7">HyVt-74</strain>
    </source>
</reference>
<keyword evidence="3 4" id="KW-0288">FMN</keyword>
<dbReference type="Pfam" id="PF02441">
    <property type="entry name" value="Flavoprotein"/>
    <property type="match status" value="1"/>
</dbReference>
<comment type="similarity">
    <text evidence="3 4">In the C-terminal section; belongs to the PPC synthetase family.</text>
</comment>
<dbReference type="InterPro" id="IPR005252">
    <property type="entry name" value="CoaBC"/>
</dbReference>
<dbReference type="GO" id="GO:0046872">
    <property type="term" value="F:metal ion binding"/>
    <property type="evidence" value="ECO:0007669"/>
    <property type="project" value="UniProtKB-KW"/>
</dbReference>
<dbReference type="PANTHER" id="PTHR14359:SF6">
    <property type="entry name" value="PHOSPHOPANTOTHENOYLCYSTEINE DECARBOXYLASE"/>
    <property type="match status" value="1"/>
</dbReference>
<comment type="function">
    <text evidence="3">Catalyzes two sequential steps in the biosynthesis of coenzyme A. In the first step cysteine is conjugated to 4'-phosphopantothenate to form 4-phosphopantothenoylcysteine. In the second step the latter compound is decarboxylated to form 4'-phosphopantotheine.</text>
</comment>
<dbReference type="GO" id="GO:0015941">
    <property type="term" value="P:pantothenate catabolic process"/>
    <property type="evidence" value="ECO:0007669"/>
    <property type="project" value="InterPro"/>
</dbReference>
<dbReference type="SUPFAM" id="SSF52507">
    <property type="entry name" value="Homo-oligomeric flavin-containing Cys decarboxylases, HFCD"/>
    <property type="match status" value="1"/>
</dbReference>
<dbReference type="GO" id="GO:0071513">
    <property type="term" value="C:phosphopantothenoylcysteine decarboxylase complex"/>
    <property type="evidence" value="ECO:0007669"/>
    <property type="project" value="TreeGrafter"/>
</dbReference>
<dbReference type="Pfam" id="PF04127">
    <property type="entry name" value="DFP"/>
    <property type="match status" value="1"/>
</dbReference>
<feature type="binding site" evidence="3">
    <location>
        <position position="331"/>
    </location>
    <ligand>
        <name>CTP</name>
        <dbReference type="ChEBI" id="CHEBI:37563"/>
    </ligand>
</feature>
<keyword evidence="3 4" id="KW-0436">Ligase</keyword>
<keyword evidence="2 3" id="KW-0456">Lyase</keyword>
<feature type="binding site" evidence="3">
    <location>
        <begin position="294"/>
        <end position="297"/>
    </location>
    <ligand>
        <name>CTP</name>
        <dbReference type="ChEBI" id="CHEBI:37563"/>
    </ligand>
</feature>
<evidence type="ECO:0000256" key="4">
    <source>
        <dbReference type="RuleBase" id="RU364078"/>
    </source>
</evidence>
<feature type="binding site" evidence="3">
    <location>
        <position position="313"/>
    </location>
    <ligand>
        <name>CTP</name>
        <dbReference type="ChEBI" id="CHEBI:37563"/>
    </ligand>
</feature>
<feature type="active site" description="Proton donor" evidence="3">
    <location>
        <position position="153"/>
    </location>
</feature>
<name>A0A7C5HMY2_UNCW3</name>